<comment type="caution">
    <text evidence="1">The sequence shown here is derived from an EMBL/GenBank/DDBJ whole genome shotgun (WGS) entry which is preliminary data.</text>
</comment>
<proteinExistence type="predicted"/>
<sequence>MDFIMADFGSNDSSSAAFPGLDHQDEVALVSSTRTASTDAFNMPSQSHDSEDFQSYLKQAMDFCATLIEEYHSFRSVYYSPTDETVPESIERPIQRALDHTSRLLEILEGLTAPDIPPHQRRMSRQSPYATSSPHSSSAFTHELSSVAIPTSISQQSHGALTHGSILANHVAYDNTSSLNSNSSNMSSSQEGYDILLTSTLVTSYAYLIRTWRSVFSLLHRLLLTSGAGPTLSLLKLPSLQFGGFQLVNNPSIQIQVLFELRNDLFQRIEGIMGIGNSTTHGRYRDGKENKRQVLGMDPCAVLIRETLLHQERVRATNEDGMGDLSLKDITTKVKQLLDTQS</sequence>
<keyword evidence="2" id="KW-1185">Reference proteome</keyword>
<name>A0ACC1SHB4_9HYPO</name>
<dbReference type="Proteomes" id="UP001148629">
    <property type="component" value="Unassembled WGS sequence"/>
</dbReference>
<dbReference type="EMBL" id="JANRMS010000443">
    <property type="protein sequence ID" value="KAJ3539764.1"/>
    <property type="molecule type" value="Genomic_DNA"/>
</dbReference>
<reference evidence="1" key="1">
    <citation type="submission" date="2022-08" db="EMBL/GenBank/DDBJ databases">
        <title>Genome Sequence of Fusarium decemcellulare.</title>
        <authorList>
            <person name="Buettner E."/>
        </authorList>
    </citation>
    <scope>NUCLEOTIDE SEQUENCE</scope>
    <source>
        <strain evidence="1">Babe19</strain>
    </source>
</reference>
<protein>
    <submittedName>
        <fullName evidence="1">Uncharacterized protein</fullName>
    </submittedName>
</protein>
<gene>
    <name evidence="1" type="ORF">NM208_g5352</name>
</gene>
<evidence type="ECO:0000313" key="2">
    <source>
        <dbReference type="Proteomes" id="UP001148629"/>
    </source>
</evidence>
<accession>A0ACC1SHB4</accession>
<evidence type="ECO:0000313" key="1">
    <source>
        <dbReference type="EMBL" id="KAJ3539764.1"/>
    </source>
</evidence>
<organism evidence="1 2">
    <name type="scientific">Fusarium decemcellulare</name>
    <dbReference type="NCBI Taxonomy" id="57161"/>
    <lineage>
        <taxon>Eukaryota</taxon>
        <taxon>Fungi</taxon>
        <taxon>Dikarya</taxon>
        <taxon>Ascomycota</taxon>
        <taxon>Pezizomycotina</taxon>
        <taxon>Sordariomycetes</taxon>
        <taxon>Hypocreomycetidae</taxon>
        <taxon>Hypocreales</taxon>
        <taxon>Nectriaceae</taxon>
        <taxon>Fusarium</taxon>
        <taxon>Fusarium decemcellulare species complex</taxon>
    </lineage>
</organism>